<dbReference type="PANTHER" id="PTHR43152">
    <property type="entry name" value="UVRABC SYSTEM PROTEIN A"/>
    <property type="match status" value="1"/>
</dbReference>
<dbReference type="InterPro" id="IPR027417">
    <property type="entry name" value="P-loop_NTPase"/>
</dbReference>
<keyword evidence="5" id="KW-0227">DNA damage</keyword>
<comment type="subcellular location">
    <subcellularLocation>
        <location evidence="1">Cytoplasm</location>
    </subcellularLocation>
</comment>
<sequence length="150" mass="15668">MEHRPQTIEIVDHVVELGPGAGTEGGEVVFEGTVEQLRSSGTRTGKSLALGVELKDDPRAPSGWLQLRGAKLFDRLVDSGASVIVVEHNLTLVARADYVVDLGPGAGSAGGRVVAAGTVRQVVDTYEQTGSETGRYLAYAADLSVHNGSV</sequence>
<keyword evidence="3" id="KW-0677">Repeat</keyword>
<dbReference type="EMBL" id="JABFED010000007">
    <property type="protein sequence ID" value="MBA1838064.1"/>
    <property type="molecule type" value="Genomic_DNA"/>
</dbReference>
<reference evidence="14 15" key="1">
    <citation type="submission" date="2020-05" db="EMBL/GenBank/DDBJ databases">
        <title>Descriptions of Corynebacterium xxxx sp. nov., Corynebacterium yyyy sp. nov. and Corynebacterium zzzz sp. nov.</title>
        <authorList>
            <person name="Zhang G."/>
        </authorList>
    </citation>
    <scope>NUCLEOTIDE SEQUENCE [LARGE SCALE GENOMIC DNA]</scope>
    <source>
        <strain evidence="15">zg-913</strain>
    </source>
</reference>
<gene>
    <name evidence="14" type="ORF">HMA55_09225</name>
</gene>
<dbReference type="PANTHER" id="PTHR43152:SF3">
    <property type="entry name" value="UVRABC SYSTEM PROTEIN A"/>
    <property type="match status" value="1"/>
</dbReference>
<evidence type="ECO:0000256" key="13">
    <source>
        <dbReference type="ARBA" id="ARBA00042156"/>
    </source>
</evidence>
<comment type="similarity">
    <text evidence="11">Belongs to the ABC transporter superfamily. UvrA family.</text>
</comment>
<dbReference type="SUPFAM" id="SSF52540">
    <property type="entry name" value="P-loop containing nucleoside triphosphate hydrolases"/>
    <property type="match status" value="1"/>
</dbReference>
<dbReference type="AlphaFoldDB" id="A0A7V8UVE7"/>
<accession>A0A7V8UVE7</accession>
<evidence type="ECO:0000256" key="7">
    <source>
        <dbReference type="ARBA" id="ARBA00022840"/>
    </source>
</evidence>
<name>A0A7V8UVE7_9CORY</name>
<dbReference type="GO" id="GO:0005737">
    <property type="term" value="C:cytoplasm"/>
    <property type="evidence" value="ECO:0007669"/>
    <property type="project" value="UniProtKB-SubCell"/>
</dbReference>
<dbReference type="GO" id="GO:0005524">
    <property type="term" value="F:ATP binding"/>
    <property type="evidence" value="ECO:0007669"/>
    <property type="project" value="UniProtKB-KW"/>
</dbReference>
<comment type="caution">
    <text evidence="14">The sequence shown here is derived from an EMBL/GenBank/DDBJ whole genome shotgun (WGS) entry which is preliminary data.</text>
</comment>
<evidence type="ECO:0000256" key="9">
    <source>
        <dbReference type="ARBA" id="ARBA00023125"/>
    </source>
</evidence>
<evidence type="ECO:0000256" key="6">
    <source>
        <dbReference type="ARBA" id="ARBA00022769"/>
    </source>
</evidence>
<keyword evidence="4" id="KW-0547">Nucleotide-binding</keyword>
<evidence type="ECO:0000256" key="10">
    <source>
        <dbReference type="ARBA" id="ARBA00023204"/>
    </source>
</evidence>
<proteinExistence type="inferred from homology"/>
<dbReference type="Proteomes" id="UP000577408">
    <property type="component" value="Unassembled WGS sequence"/>
</dbReference>
<protein>
    <recommendedName>
        <fullName evidence="12">UvrABC system protein A</fullName>
    </recommendedName>
    <alternativeName>
        <fullName evidence="13">Excinuclease ABC subunit A</fullName>
    </alternativeName>
</protein>
<keyword evidence="6" id="KW-0228">DNA excision</keyword>
<keyword evidence="8" id="KW-0267">Excision nuclease</keyword>
<evidence type="ECO:0000256" key="2">
    <source>
        <dbReference type="ARBA" id="ARBA00022490"/>
    </source>
</evidence>
<dbReference type="GO" id="GO:0004518">
    <property type="term" value="F:nuclease activity"/>
    <property type="evidence" value="ECO:0007669"/>
    <property type="project" value="UniProtKB-KW"/>
</dbReference>
<evidence type="ECO:0000256" key="11">
    <source>
        <dbReference type="ARBA" id="ARBA00038000"/>
    </source>
</evidence>
<keyword evidence="15" id="KW-1185">Reference proteome</keyword>
<organism evidence="14 15">
    <name type="scientific">Corynebacterium wankanglinii</name>
    <dbReference type="NCBI Taxonomy" id="2735136"/>
    <lineage>
        <taxon>Bacteria</taxon>
        <taxon>Bacillati</taxon>
        <taxon>Actinomycetota</taxon>
        <taxon>Actinomycetes</taxon>
        <taxon>Mycobacteriales</taxon>
        <taxon>Corynebacteriaceae</taxon>
        <taxon>Corynebacterium</taxon>
    </lineage>
</organism>
<evidence type="ECO:0000256" key="12">
    <source>
        <dbReference type="ARBA" id="ARBA00039316"/>
    </source>
</evidence>
<dbReference type="Gene3D" id="3.40.50.300">
    <property type="entry name" value="P-loop containing nucleotide triphosphate hydrolases"/>
    <property type="match status" value="2"/>
</dbReference>
<evidence type="ECO:0000313" key="14">
    <source>
        <dbReference type="EMBL" id="MBA1838064.1"/>
    </source>
</evidence>
<keyword evidence="10" id="KW-0234">DNA repair</keyword>
<dbReference type="GO" id="GO:0003677">
    <property type="term" value="F:DNA binding"/>
    <property type="evidence" value="ECO:0007669"/>
    <property type="project" value="UniProtKB-KW"/>
</dbReference>
<dbReference type="GO" id="GO:0006281">
    <property type="term" value="P:DNA repair"/>
    <property type="evidence" value="ECO:0007669"/>
    <property type="project" value="UniProtKB-KW"/>
</dbReference>
<evidence type="ECO:0000256" key="3">
    <source>
        <dbReference type="ARBA" id="ARBA00022737"/>
    </source>
</evidence>
<evidence type="ECO:0000256" key="8">
    <source>
        <dbReference type="ARBA" id="ARBA00022881"/>
    </source>
</evidence>
<evidence type="ECO:0000256" key="1">
    <source>
        <dbReference type="ARBA" id="ARBA00004496"/>
    </source>
</evidence>
<keyword evidence="9" id="KW-0238">DNA-binding</keyword>
<evidence type="ECO:0000256" key="5">
    <source>
        <dbReference type="ARBA" id="ARBA00022763"/>
    </source>
</evidence>
<keyword evidence="2" id="KW-0963">Cytoplasm</keyword>
<evidence type="ECO:0000256" key="4">
    <source>
        <dbReference type="ARBA" id="ARBA00022741"/>
    </source>
</evidence>
<evidence type="ECO:0000313" key="15">
    <source>
        <dbReference type="Proteomes" id="UP000577408"/>
    </source>
</evidence>
<keyword evidence="7" id="KW-0067">ATP-binding</keyword>